<organism evidence="1 2">
    <name type="scientific">Vulgatibacter incomptus</name>
    <dbReference type="NCBI Taxonomy" id="1391653"/>
    <lineage>
        <taxon>Bacteria</taxon>
        <taxon>Pseudomonadati</taxon>
        <taxon>Myxococcota</taxon>
        <taxon>Myxococcia</taxon>
        <taxon>Myxococcales</taxon>
        <taxon>Cystobacterineae</taxon>
        <taxon>Vulgatibacteraceae</taxon>
        <taxon>Vulgatibacter</taxon>
    </lineage>
</organism>
<keyword evidence="2" id="KW-1185">Reference proteome</keyword>
<accession>A0A0K1PBB6</accession>
<reference evidence="1 2" key="1">
    <citation type="submission" date="2015-08" db="EMBL/GenBank/DDBJ databases">
        <authorList>
            <person name="Babu N.S."/>
            <person name="Beckwith C.J."/>
            <person name="Beseler K.G."/>
            <person name="Brison A."/>
            <person name="Carone J.V."/>
            <person name="Caskin T.P."/>
            <person name="Diamond M."/>
            <person name="Durham M.E."/>
            <person name="Foxe J.M."/>
            <person name="Go M."/>
            <person name="Henderson B.A."/>
            <person name="Jones I.B."/>
            <person name="McGettigan J.A."/>
            <person name="Micheletti S.J."/>
            <person name="Nasrallah M.E."/>
            <person name="Ortiz D."/>
            <person name="Piller C.R."/>
            <person name="Privatt S.R."/>
            <person name="Schneider S.L."/>
            <person name="Sharp S."/>
            <person name="Smith T.C."/>
            <person name="Stanton J.D."/>
            <person name="Ullery H.E."/>
            <person name="Wilson R.J."/>
            <person name="Serrano M.G."/>
            <person name="Buck G."/>
            <person name="Lee V."/>
            <person name="Wang Y."/>
            <person name="Carvalho R."/>
            <person name="Voegtly L."/>
            <person name="Shi R."/>
            <person name="Duckworth R."/>
            <person name="Johnson A."/>
            <person name="Loviza R."/>
            <person name="Walstead R."/>
            <person name="Shah Z."/>
            <person name="Kiflezghi M."/>
            <person name="Wade K."/>
            <person name="Ball S.L."/>
            <person name="Bradley K.W."/>
            <person name="Asai D.J."/>
            <person name="Bowman C.A."/>
            <person name="Russell D.A."/>
            <person name="Pope W.H."/>
            <person name="Jacobs-Sera D."/>
            <person name="Hendrix R.W."/>
            <person name="Hatfull G.F."/>
        </authorList>
    </citation>
    <scope>NUCLEOTIDE SEQUENCE [LARGE SCALE GENOMIC DNA]</scope>
    <source>
        <strain evidence="1 2">DSM 27710</strain>
    </source>
</reference>
<name>A0A0K1PBB6_9BACT</name>
<proteinExistence type="predicted"/>
<protein>
    <submittedName>
        <fullName evidence="1">Uncharacterized protein</fullName>
    </submittedName>
</protein>
<dbReference type="AlphaFoldDB" id="A0A0K1PBB6"/>
<dbReference type="KEGG" id="vin:AKJ08_1215"/>
<dbReference type="Proteomes" id="UP000055590">
    <property type="component" value="Chromosome"/>
</dbReference>
<dbReference type="EMBL" id="CP012332">
    <property type="protein sequence ID" value="AKU90828.1"/>
    <property type="molecule type" value="Genomic_DNA"/>
</dbReference>
<evidence type="ECO:0000313" key="2">
    <source>
        <dbReference type="Proteomes" id="UP000055590"/>
    </source>
</evidence>
<evidence type="ECO:0000313" key="1">
    <source>
        <dbReference type="EMBL" id="AKU90828.1"/>
    </source>
</evidence>
<sequence length="92" mass="9776">MSSEPAAAFVEVTQRGDRLSCEGFEQPGQDGPVVYVFCPVVSRGTPVTVQVAGTLVSAEGVPVPPVDFTIVPNRESVGPGNCQTVWIKDKTW</sequence>
<gene>
    <name evidence="1" type="ORF">AKJ08_1215</name>
</gene>